<dbReference type="GO" id="GO:0016020">
    <property type="term" value="C:membrane"/>
    <property type="evidence" value="ECO:0007669"/>
    <property type="project" value="InterPro"/>
</dbReference>
<keyword evidence="1" id="KW-0812">Transmembrane</keyword>
<organism evidence="3 4">
    <name type="scientific">Hymenobacter taeanensis</name>
    <dbReference type="NCBI Taxonomy" id="2735321"/>
    <lineage>
        <taxon>Bacteria</taxon>
        <taxon>Pseudomonadati</taxon>
        <taxon>Bacteroidota</taxon>
        <taxon>Cytophagia</taxon>
        <taxon>Cytophagales</taxon>
        <taxon>Hymenobacteraceae</taxon>
        <taxon>Hymenobacter</taxon>
    </lineage>
</organism>
<dbReference type="Gene3D" id="3.30.565.10">
    <property type="entry name" value="Histidine kinase-like ATPase, C-terminal domain"/>
    <property type="match status" value="1"/>
</dbReference>
<evidence type="ECO:0000313" key="3">
    <source>
        <dbReference type="EMBL" id="QJX47911.1"/>
    </source>
</evidence>
<dbReference type="PANTHER" id="PTHR34220:SF7">
    <property type="entry name" value="SENSOR HISTIDINE KINASE YPDA"/>
    <property type="match status" value="1"/>
</dbReference>
<proteinExistence type="predicted"/>
<evidence type="ECO:0000313" key="4">
    <source>
        <dbReference type="Proteomes" id="UP000501623"/>
    </source>
</evidence>
<feature type="transmembrane region" description="Helical" evidence="1">
    <location>
        <begin position="20"/>
        <end position="39"/>
    </location>
</feature>
<keyword evidence="3" id="KW-0808">Transferase</keyword>
<dbReference type="KEGG" id="hts:HMJ29_13550"/>
<dbReference type="InterPro" id="IPR036890">
    <property type="entry name" value="HATPase_C_sf"/>
</dbReference>
<dbReference type="PANTHER" id="PTHR34220">
    <property type="entry name" value="SENSOR HISTIDINE KINASE YPDA"/>
    <property type="match status" value="1"/>
</dbReference>
<dbReference type="InterPro" id="IPR010559">
    <property type="entry name" value="Sig_transdc_His_kin_internal"/>
</dbReference>
<protein>
    <submittedName>
        <fullName evidence="3">Histidine kinase</fullName>
    </submittedName>
</protein>
<dbReference type="GO" id="GO:0000155">
    <property type="term" value="F:phosphorelay sensor kinase activity"/>
    <property type="evidence" value="ECO:0007669"/>
    <property type="project" value="InterPro"/>
</dbReference>
<dbReference type="EMBL" id="CP053538">
    <property type="protein sequence ID" value="QJX47911.1"/>
    <property type="molecule type" value="Genomic_DNA"/>
</dbReference>
<feature type="domain" description="Signal transduction histidine kinase internal region" evidence="2">
    <location>
        <begin position="163"/>
        <end position="242"/>
    </location>
</feature>
<dbReference type="RefSeq" id="WP_171592001.1">
    <property type="nucleotide sequence ID" value="NZ_CP053538.1"/>
</dbReference>
<feature type="transmembrane region" description="Helical" evidence="1">
    <location>
        <begin position="117"/>
        <end position="140"/>
    </location>
</feature>
<keyword evidence="1" id="KW-1133">Transmembrane helix</keyword>
<feature type="transmembrane region" description="Helical" evidence="1">
    <location>
        <begin position="83"/>
        <end position="105"/>
    </location>
</feature>
<dbReference type="Proteomes" id="UP000501623">
    <property type="component" value="Chromosome"/>
</dbReference>
<sequence>MFSYAAVPPPTRLYWRCQLIGWSLYFVICLVAFAFMGAASADMVKITLAIAATMLAITHWLRYHLRANKWEQLPPLPLLGRLLVAHALLSLLSQVIIGALIIVLIKPAPDGNPHGWAQFFGYAINVNILLWLWAGFYFGWHYLTRYKQAEVDKWKLATSVQEAEMRTLKAQINPHFMFNGLNNIRALVMEDPGRARDMITHLSDLLRYSIQLNSAEQVPLGRELEIVEHYLQLEALQLEERLTYSLDVDPAALPVQIPPMTLQLLVENAIKHGISPRPEGGFIRLRAQLAPAAHNLHIEVRSTGQYQPQPGHEGVGLRNARERLALLYGASAALRITNDPAQPEVVVAELQLPFIAAPVPSLATSY</sequence>
<accession>A0A6M6BH72</accession>
<gene>
    <name evidence="3" type="ORF">HMJ29_13550</name>
</gene>
<dbReference type="Pfam" id="PF06580">
    <property type="entry name" value="His_kinase"/>
    <property type="match status" value="1"/>
</dbReference>
<feature type="transmembrane region" description="Helical" evidence="1">
    <location>
        <begin position="46"/>
        <end position="63"/>
    </location>
</feature>
<keyword evidence="3" id="KW-0418">Kinase</keyword>
<reference evidence="3 4" key="1">
    <citation type="submission" date="2020-05" db="EMBL/GenBank/DDBJ databases">
        <title>Complete genome sequence of Hymenobacter sp. TS19 in Coasted Sand Dune.</title>
        <authorList>
            <person name="Lee J.-H."/>
            <person name="Jung J.-H."/>
            <person name="Jeong S."/>
            <person name="Zhao L."/>
            <person name="Kim M.-K."/>
            <person name="Seo H.-S."/>
            <person name="Lim S."/>
        </authorList>
    </citation>
    <scope>NUCLEOTIDE SEQUENCE [LARGE SCALE GENOMIC DNA]</scope>
    <source>
        <strain evidence="3 4">TS19</strain>
    </source>
</reference>
<evidence type="ECO:0000259" key="2">
    <source>
        <dbReference type="Pfam" id="PF06580"/>
    </source>
</evidence>
<dbReference type="SUPFAM" id="SSF55874">
    <property type="entry name" value="ATPase domain of HSP90 chaperone/DNA topoisomerase II/histidine kinase"/>
    <property type="match status" value="1"/>
</dbReference>
<keyword evidence="1" id="KW-0472">Membrane</keyword>
<dbReference type="AlphaFoldDB" id="A0A6M6BH72"/>
<dbReference type="InterPro" id="IPR050640">
    <property type="entry name" value="Bact_2-comp_sensor_kinase"/>
</dbReference>
<name>A0A6M6BH72_9BACT</name>
<evidence type="ECO:0000256" key="1">
    <source>
        <dbReference type="SAM" id="Phobius"/>
    </source>
</evidence>
<keyword evidence="4" id="KW-1185">Reference proteome</keyword>